<reference evidence="1 2" key="1">
    <citation type="submission" date="2016-02" db="EMBL/GenBank/DDBJ databases">
        <title>Genome sequence of Halalkalicoccus paucihalophilus DSM 24557.</title>
        <authorList>
            <person name="Poehlein A."/>
            <person name="Daniel R."/>
        </authorList>
    </citation>
    <scope>NUCLEOTIDE SEQUENCE [LARGE SCALE GENOMIC DNA]</scope>
    <source>
        <strain evidence="1 2">DSM 24557</strain>
    </source>
</reference>
<evidence type="ECO:0000313" key="2">
    <source>
        <dbReference type="Proteomes" id="UP000075321"/>
    </source>
</evidence>
<protein>
    <submittedName>
        <fullName evidence="1">Uncharacterized protein</fullName>
    </submittedName>
</protein>
<organism evidence="1 2">
    <name type="scientific">Halalkalicoccus paucihalophilus</name>
    <dbReference type="NCBI Taxonomy" id="1008153"/>
    <lineage>
        <taxon>Archaea</taxon>
        <taxon>Methanobacteriati</taxon>
        <taxon>Methanobacteriota</taxon>
        <taxon>Stenosarchaea group</taxon>
        <taxon>Halobacteria</taxon>
        <taxon>Halobacteriales</taxon>
        <taxon>Halococcaceae</taxon>
        <taxon>Halalkalicoccus</taxon>
    </lineage>
</organism>
<dbReference type="PATRIC" id="fig|1008153.3.peg.3855"/>
<dbReference type="Proteomes" id="UP000075321">
    <property type="component" value="Unassembled WGS sequence"/>
</dbReference>
<dbReference type="EMBL" id="LTAZ01000013">
    <property type="protein sequence ID" value="KYH24660.1"/>
    <property type="molecule type" value="Genomic_DNA"/>
</dbReference>
<proteinExistence type="predicted"/>
<dbReference type="AlphaFoldDB" id="A0A151AAT4"/>
<comment type="caution">
    <text evidence="1">The sequence shown here is derived from an EMBL/GenBank/DDBJ whole genome shotgun (WGS) entry which is preliminary data.</text>
</comment>
<keyword evidence="2" id="KW-1185">Reference proteome</keyword>
<sequence>MIELPIATPLNKSIEVTLCTRVVSVNKSIEVSLRILAIGM</sequence>
<accession>A0A151AAT4</accession>
<name>A0A151AAT4_9EURY</name>
<gene>
    <name evidence="1" type="ORF">HAPAU_36430</name>
</gene>
<evidence type="ECO:0000313" key="1">
    <source>
        <dbReference type="EMBL" id="KYH24660.1"/>
    </source>
</evidence>